<organism evidence="1 2">
    <name type="scientific">Pristionchus pacificus</name>
    <name type="common">Parasitic nematode worm</name>
    <dbReference type="NCBI Taxonomy" id="54126"/>
    <lineage>
        <taxon>Eukaryota</taxon>
        <taxon>Metazoa</taxon>
        <taxon>Ecdysozoa</taxon>
        <taxon>Nematoda</taxon>
        <taxon>Chromadorea</taxon>
        <taxon>Rhabditida</taxon>
        <taxon>Rhabditina</taxon>
        <taxon>Diplogasteromorpha</taxon>
        <taxon>Diplogasteroidea</taxon>
        <taxon>Neodiplogasteridae</taxon>
        <taxon>Pristionchus</taxon>
    </lineage>
</organism>
<dbReference type="EnsemblMetazoa" id="PPA35603.1">
    <property type="protein sequence ID" value="PPA35603.1"/>
    <property type="gene ID" value="WBGene00273972"/>
</dbReference>
<accession>A0A8R1YQR6</accession>
<protein>
    <submittedName>
        <fullName evidence="1">Uncharacterized protein</fullName>
    </submittedName>
</protein>
<proteinExistence type="predicted"/>
<accession>A0A2A6B8R8</accession>
<gene>
    <name evidence="1" type="primary">WBGene00273972</name>
</gene>
<reference evidence="1" key="2">
    <citation type="submission" date="2022-06" db="UniProtKB">
        <authorList>
            <consortium name="EnsemblMetazoa"/>
        </authorList>
    </citation>
    <scope>IDENTIFICATION</scope>
    <source>
        <strain evidence="1">PS312</strain>
    </source>
</reference>
<dbReference type="PANTHER" id="PTHR34149:SF9">
    <property type="entry name" value="PROTEIN CBG09996"/>
    <property type="match status" value="1"/>
</dbReference>
<evidence type="ECO:0000313" key="1">
    <source>
        <dbReference type="EnsemblMetazoa" id="PPA35603.1"/>
    </source>
</evidence>
<dbReference type="Proteomes" id="UP000005239">
    <property type="component" value="Unassembled WGS sequence"/>
</dbReference>
<name>A0A2A6B8R8_PRIPA</name>
<sequence length="111" mass="12867">MFPFILFLPFISSLEMETTTFQSFIDSTLVPLDSQTDFNGTLYCPNYGNSISHCVQDTTTYYNECCGVQQMYCCLKFKTWFILTFSISLLIGIFLAIVACYRYFKEDKDDV</sequence>
<dbReference type="PANTHER" id="PTHR34149">
    <property type="entry name" value="PROTEIN CBG11905-RELATED"/>
    <property type="match status" value="1"/>
</dbReference>
<dbReference type="Pfam" id="PF10853">
    <property type="entry name" value="DUF2650"/>
    <property type="match status" value="1"/>
</dbReference>
<reference evidence="2" key="1">
    <citation type="journal article" date="2008" name="Nat. Genet.">
        <title>The Pristionchus pacificus genome provides a unique perspective on nematode lifestyle and parasitism.</title>
        <authorList>
            <person name="Dieterich C."/>
            <person name="Clifton S.W."/>
            <person name="Schuster L.N."/>
            <person name="Chinwalla A."/>
            <person name="Delehaunty K."/>
            <person name="Dinkelacker I."/>
            <person name="Fulton L."/>
            <person name="Fulton R."/>
            <person name="Godfrey J."/>
            <person name="Minx P."/>
            <person name="Mitreva M."/>
            <person name="Roeseler W."/>
            <person name="Tian H."/>
            <person name="Witte H."/>
            <person name="Yang S.P."/>
            <person name="Wilson R.K."/>
            <person name="Sommer R.J."/>
        </authorList>
    </citation>
    <scope>NUCLEOTIDE SEQUENCE [LARGE SCALE GENOMIC DNA]</scope>
    <source>
        <strain evidence="2">PS312</strain>
    </source>
</reference>
<dbReference type="AlphaFoldDB" id="A0A2A6B8R8"/>
<dbReference type="InterPro" id="IPR022559">
    <property type="entry name" value="SUP-1-like"/>
</dbReference>
<keyword evidence="2" id="KW-1185">Reference proteome</keyword>
<evidence type="ECO:0000313" key="2">
    <source>
        <dbReference type="Proteomes" id="UP000005239"/>
    </source>
</evidence>